<proteinExistence type="predicted"/>
<comment type="caution">
    <text evidence="2">The sequence shown here is derived from an EMBL/GenBank/DDBJ whole genome shotgun (WGS) entry which is preliminary data.</text>
</comment>
<feature type="compositionally biased region" description="Basic and acidic residues" evidence="1">
    <location>
        <begin position="1013"/>
        <end position="1057"/>
    </location>
</feature>
<evidence type="ECO:0000313" key="2">
    <source>
        <dbReference type="EMBL" id="PLW41203.1"/>
    </source>
</evidence>
<feature type="region of interest" description="Disordered" evidence="1">
    <location>
        <begin position="95"/>
        <end position="181"/>
    </location>
</feature>
<accession>A0A2N5UTY7</accession>
<evidence type="ECO:0000313" key="3">
    <source>
        <dbReference type="Proteomes" id="UP000235392"/>
    </source>
</evidence>
<dbReference type="Proteomes" id="UP000235392">
    <property type="component" value="Unassembled WGS sequence"/>
</dbReference>
<feature type="region of interest" description="Disordered" evidence="1">
    <location>
        <begin position="1013"/>
        <end position="1125"/>
    </location>
</feature>
<evidence type="ECO:0000256" key="1">
    <source>
        <dbReference type="SAM" id="MobiDB-lite"/>
    </source>
</evidence>
<protein>
    <submittedName>
        <fullName evidence="2">Uncharacterized protein</fullName>
    </submittedName>
</protein>
<gene>
    <name evidence="2" type="ORF">PCASD_10122</name>
</gene>
<feature type="compositionally biased region" description="Basic and acidic residues" evidence="1">
    <location>
        <begin position="124"/>
        <end position="136"/>
    </location>
</feature>
<organism evidence="2 3">
    <name type="scientific">Puccinia coronata f. sp. avenae</name>
    <dbReference type="NCBI Taxonomy" id="200324"/>
    <lineage>
        <taxon>Eukaryota</taxon>
        <taxon>Fungi</taxon>
        <taxon>Dikarya</taxon>
        <taxon>Basidiomycota</taxon>
        <taxon>Pucciniomycotina</taxon>
        <taxon>Pucciniomycetes</taxon>
        <taxon>Pucciniales</taxon>
        <taxon>Pucciniaceae</taxon>
        <taxon>Puccinia</taxon>
    </lineage>
</organism>
<name>A0A2N5UTY7_9BASI</name>
<dbReference type="AlphaFoldDB" id="A0A2N5UTY7"/>
<reference evidence="2 3" key="1">
    <citation type="submission" date="2017-11" db="EMBL/GenBank/DDBJ databases">
        <title>De novo assembly and phasing of dikaryotic genomes from two isolates of Puccinia coronata f. sp. avenae, the causal agent of oat crown rust.</title>
        <authorList>
            <person name="Miller M.E."/>
            <person name="Zhang Y."/>
            <person name="Omidvar V."/>
            <person name="Sperschneider J."/>
            <person name="Schwessinger B."/>
            <person name="Raley C."/>
            <person name="Palmer J.M."/>
            <person name="Garnica D."/>
            <person name="Upadhyaya N."/>
            <person name="Rathjen J."/>
            <person name="Taylor J.M."/>
            <person name="Park R.F."/>
            <person name="Dodds P.N."/>
            <person name="Hirsch C.D."/>
            <person name="Kianian S.F."/>
            <person name="Figueroa M."/>
        </authorList>
    </citation>
    <scope>NUCLEOTIDE SEQUENCE [LARGE SCALE GENOMIC DNA]</scope>
    <source>
        <strain evidence="2">12SD80</strain>
    </source>
</reference>
<sequence>MYVRVSRITHQPRINAAVSSHSSQTGSQRPPVQAFKSHLLPILTILSLISSYRAPHVHHRLQPRSFSGAIHIGEGISGSRGAGTAARGATLGKDAGSLAQPVGHGAETVHTGTGAPPIFTTPTKKLDPLPQPKHETPALGNPALTPHPTPNDHPEPSFNPNKQPPPTHTSTEPHTPPPRIRTTLEDQINASSRKWNDPTGRFLKAWKNAQTTFKSYQQNTQKAIMEWVYKFQARWRNQLPQALGKFKAQFGRPAEGATTVRSTSRFKELTGATSERLKKIRETLIAFKQNTQETILKLWDQVKSLAGRLPDCPLLPHPSNHLPGRSRPERVVPTKQELTEFRFTKMRFAHAFSHKANHRVIYTLGNGKEFTPHNFAEILKARLLSRSKDASRKKLTFEEAFNLRQKANAKGKPAGTSTGKPDVVSPPYEEYLNALHAHYEADSTMKDAQTALAWRGDLDSGDKIAVDSEVFAEIDAVYREPAKAKVKEFQLESQSAIKSLSETKNLPKKPEAYFQDFRLKNYGNFPEARTIQLSDKTPKQLANPTFSTVEEVVHALPAELDLTTEIYRYSLIQDFESLLDDLKWEAEGILNKAASPQLSRILQDPSYLRPQLESYVNKLGEDDFARLFEEHPSAIYNQLTTLAQDSDRIPYALNTYQNALSKDDYEALKEASANRRVFRKKLQEIRDRIGAKRGFFKKKLQQQDLDILTNLEKDAVNANPNNYPYAEELYQRYIIDDATRAKLTAEGTTRAEFLKIIGTQEDFTQTLMADFREKVLGDLRIPVDGHDKLIQDAAENIAKSYLEPLDKEAKSFYLTKEAFVEPDSMKFDKAVEVYNEKIFKDPSSIKINDDLIAKAYVEAYLPSTAHPELTIKKLLDEVRLKGTHPAPVGEGLHDVFPDFDYRLAEFKDNPLVKNDPRLKGTRWESLTDDSRIKLNKAASELFTKYDLFASTARDYSALASKVKTYEEELSEDIPGILQIMEEVLAKAVKKPDPVEPSLDGLNAAWKERHDNFAKGRAKQTDEEKARKAAEIEASEKERAIQRAEKLQKETTEREMKQRKQKTNKGNNGKKQPTREDLERAARQLKEKEALNARLKAAQKKFPLPPDPLTSTESNSLKGDETDGAK</sequence>
<feature type="compositionally biased region" description="Basic and acidic residues" evidence="1">
    <location>
        <begin position="1072"/>
        <end position="1090"/>
    </location>
</feature>
<dbReference type="EMBL" id="PGCI01000092">
    <property type="protein sequence ID" value="PLW41203.1"/>
    <property type="molecule type" value="Genomic_DNA"/>
</dbReference>